<dbReference type="CDD" id="cd12087">
    <property type="entry name" value="TM_EGFR-like"/>
    <property type="match status" value="1"/>
</dbReference>
<dbReference type="GeneID" id="7448023"/>
<keyword evidence="2" id="KW-0732">Signal</keyword>
<dbReference type="eggNOG" id="ENOG502T7JB">
    <property type="taxonomic scope" value="Eukaryota"/>
</dbReference>
<dbReference type="EMBL" id="CM000647">
    <property type="protein sequence ID" value="EED89548.1"/>
    <property type="molecule type" value="Genomic_DNA"/>
</dbReference>
<dbReference type="PaxDb" id="35128-Thaps24561"/>
<gene>
    <name evidence="3" type="ORF">THAPSDRAFT_24561</name>
</gene>
<accession>B8CAR2</accession>
<dbReference type="RefSeq" id="XP_002293087.1">
    <property type="nucleotide sequence ID" value="XM_002293051.1"/>
</dbReference>
<feature type="transmembrane region" description="Helical" evidence="1">
    <location>
        <begin position="317"/>
        <end position="341"/>
    </location>
</feature>
<dbReference type="InParanoid" id="B8CAR2"/>
<dbReference type="KEGG" id="tps:THAPSDRAFT_24561"/>
<keyword evidence="4" id="KW-1185">Reference proteome</keyword>
<keyword evidence="1" id="KW-0812">Transmembrane</keyword>
<proteinExistence type="predicted"/>
<dbReference type="Proteomes" id="UP000001449">
    <property type="component" value="Chromosome 12"/>
</dbReference>
<name>B8CAR2_THAPS</name>
<evidence type="ECO:0000256" key="2">
    <source>
        <dbReference type="SAM" id="SignalP"/>
    </source>
</evidence>
<feature type="signal peptide" evidence="2">
    <location>
        <begin position="1"/>
        <end position="27"/>
    </location>
</feature>
<evidence type="ECO:0000313" key="4">
    <source>
        <dbReference type="Proteomes" id="UP000001449"/>
    </source>
</evidence>
<keyword evidence="1" id="KW-0472">Membrane</keyword>
<organism evidence="3 4">
    <name type="scientific">Thalassiosira pseudonana</name>
    <name type="common">Marine diatom</name>
    <name type="synonym">Cyclotella nana</name>
    <dbReference type="NCBI Taxonomy" id="35128"/>
    <lineage>
        <taxon>Eukaryota</taxon>
        <taxon>Sar</taxon>
        <taxon>Stramenopiles</taxon>
        <taxon>Ochrophyta</taxon>
        <taxon>Bacillariophyta</taxon>
        <taxon>Coscinodiscophyceae</taxon>
        <taxon>Thalassiosirophycidae</taxon>
        <taxon>Thalassiosirales</taxon>
        <taxon>Thalassiosiraceae</taxon>
        <taxon>Thalassiosira</taxon>
    </lineage>
</organism>
<evidence type="ECO:0000313" key="3">
    <source>
        <dbReference type="EMBL" id="EED89548.1"/>
    </source>
</evidence>
<dbReference type="PANTHER" id="PTHR38909:SF1">
    <property type="entry name" value="G PROTEIN GAMMA DOMAIN-CONTAINING PROTEIN"/>
    <property type="match status" value="1"/>
</dbReference>
<dbReference type="Gene3D" id="2.30.42.10">
    <property type="match status" value="1"/>
</dbReference>
<protein>
    <recommendedName>
        <fullName evidence="5">PDZ domain-containing protein</fullName>
    </recommendedName>
</protein>
<evidence type="ECO:0000256" key="1">
    <source>
        <dbReference type="SAM" id="Phobius"/>
    </source>
</evidence>
<keyword evidence="1" id="KW-1133">Transmembrane helix</keyword>
<dbReference type="AlphaFoldDB" id="B8CAR2"/>
<reference evidence="3 4" key="1">
    <citation type="journal article" date="2004" name="Science">
        <title>The genome of the diatom Thalassiosira pseudonana: ecology, evolution, and metabolism.</title>
        <authorList>
            <person name="Armbrust E.V."/>
            <person name="Berges J.A."/>
            <person name="Bowler C."/>
            <person name="Green B.R."/>
            <person name="Martinez D."/>
            <person name="Putnam N.H."/>
            <person name="Zhou S."/>
            <person name="Allen A.E."/>
            <person name="Apt K.E."/>
            <person name="Bechner M."/>
            <person name="Brzezinski M.A."/>
            <person name="Chaal B.K."/>
            <person name="Chiovitti A."/>
            <person name="Davis A.K."/>
            <person name="Demarest M.S."/>
            <person name="Detter J.C."/>
            <person name="Glavina T."/>
            <person name="Goodstein D."/>
            <person name="Hadi M.Z."/>
            <person name="Hellsten U."/>
            <person name="Hildebrand M."/>
            <person name="Jenkins B.D."/>
            <person name="Jurka J."/>
            <person name="Kapitonov V.V."/>
            <person name="Kroger N."/>
            <person name="Lau W.W."/>
            <person name="Lane T.W."/>
            <person name="Larimer F.W."/>
            <person name="Lippmeier J.C."/>
            <person name="Lucas S."/>
            <person name="Medina M."/>
            <person name="Montsant A."/>
            <person name="Obornik M."/>
            <person name="Parker M.S."/>
            <person name="Palenik B."/>
            <person name="Pazour G.J."/>
            <person name="Richardson P.M."/>
            <person name="Rynearson T.A."/>
            <person name="Saito M.A."/>
            <person name="Schwartz D.C."/>
            <person name="Thamatrakoln K."/>
            <person name="Valentin K."/>
            <person name="Vardi A."/>
            <person name="Wilkerson F.P."/>
            <person name="Rokhsar D.S."/>
        </authorList>
    </citation>
    <scope>NUCLEOTIDE SEQUENCE [LARGE SCALE GENOMIC DNA]</scope>
    <source>
        <strain evidence="3 4">CCMP1335</strain>
    </source>
</reference>
<dbReference type="HOGENOM" id="CLU_492214_0_0_1"/>
<dbReference type="InterPro" id="IPR036034">
    <property type="entry name" value="PDZ_sf"/>
</dbReference>
<reference evidence="3 4" key="2">
    <citation type="journal article" date="2008" name="Nature">
        <title>The Phaeodactylum genome reveals the evolutionary history of diatom genomes.</title>
        <authorList>
            <person name="Bowler C."/>
            <person name="Allen A.E."/>
            <person name="Badger J.H."/>
            <person name="Grimwood J."/>
            <person name="Jabbari K."/>
            <person name="Kuo A."/>
            <person name="Maheswari U."/>
            <person name="Martens C."/>
            <person name="Maumus F."/>
            <person name="Otillar R.P."/>
            <person name="Rayko E."/>
            <person name="Salamov A."/>
            <person name="Vandepoele K."/>
            <person name="Beszteri B."/>
            <person name="Gruber A."/>
            <person name="Heijde M."/>
            <person name="Katinka M."/>
            <person name="Mock T."/>
            <person name="Valentin K."/>
            <person name="Verret F."/>
            <person name="Berges J.A."/>
            <person name="Brownlee C."/>
            <person name="Cadoret J.P."/>
            <person name="Chiovitti A."/>
            <person name="Choi C.J."/>
            <person name="Coesel S."/>
            <person name="De Martino A."/>
            <person name="Detter J.C."/>
            <person name="Durkin C."/>
            <person name="Falciatore A."/>
            <person name="Fournet J."/>
            <person name="Haruta M."/>
            <person name="Huysman M.J."/>
            <person name="Jenkins B.D."/>
            <person name="Jiroutova K."/>
            <person name="Jorgensen R.E."/>
            <person name="Joubert Y."/>
            <person name="Kaplan A."/>
            <person name="Kroger N."/>
            <person name="Kroth P.G."/>
            <person name="La Roche J."/>
            <person name="Lindquist E."/>
            <person name="Lommer M."/>
            <person name="Martin-Jezequel V."/>
            <person name="Lopez P.J."/>
            <person name="Lucas S."/>
            <person name="Mangogna M."/>
            <person name="McGinnis K."/>
            <person name="Medlin L.K."/>
            <person name="Montsant A."/>
            <person name="Oudot-Le Secq M.P."/>
            <person name="Napoli C."/>
            <person name="Obornik M."/>
            <person name="Parker M.S."/>
            <person name="Petit J.L."/>
            <person name="Porcel B.M."/>
            <person name="Poulsen N."/>
            <person name="Robison M."/>
            <person name="Rychlewski L."/>
            <person name="Rynearson T.A."/>
            <person name="Schmutz J."/>
            <person name="Shapiro H."/>
            <person name="Siaut M."/>
            <person name="Stanley M."/>
            <person name="Sussman M.R."/>
            <person name="Taylor A.R."/>
            <person name="Vardi A."/>
            <person name="von Dassow P."/>
            <person name="Vyverman W."/>
            <person name="Willis A."/>
            <person name="Wyrwicz L.S."/>
            <person name="Rokhsar D.S."/>
            <person name="Weissenbach J."/>
            <person name="Armbrust E.V."/>
            <person name="Green B.R."/>
            <person name="Van de Peer Y."/>
            <person name="Grigoriev I.V."/>
        </authorList>
    </citation>
    <scope>NUCLEOTIDE SEQUENCE [LARGE SCALE GENOMIC DNA]</scope>
    <source>
        <strain evidence="3 4">CCMP1335</strain>
    </source>
</reference>
<dbReference type="OMA" id="YKLPANI"/>
<feature type="chain" id="PRO_5002869229" description="PDZ domain-containing protein" evidence="2">
    <location>
        <begin position="28"/>
        <end position="554"/>
    </location>
</feature>
<dbReference type="PANTHER" id="PTHR38909">
    <property type="entry name" value="G PROTEIN GAMMA DOMAIN-CONTAINING PROTEIN"/>
    <property type="match status" value="1"/>
</dbReference>
<dbReference type="SUPFAM" id="SSF50156">
    <property type="entry name" value="PDZ domain-like"/>
    <property type="match status" value="1"/>
</dbReference>
<sequence>MRIMRSLSPRTLALLALTTITQLPVEAKKIVFHEVEAESILYARSAPVVSGSSTSTNNSINGLSDKVKSISPFLSATLKTSLAPLQTTSLSSFNSVKQAQFSNAYMNFINHVLDDQQVYDVEVLSVNVFDVELLNGSGEVVEQSGRRELLTNGLQFTFDHDGDDSTEEEEEKNVLSNNSKVKANKHTKSITINTPSNDNSKMYTLQFSTVISAEHSPSLEDSSSNKYAALTNDNFQKILVHISHKFQSHLLEYVTGSDLYFGGVESVYVEPYGENAGNRNSNNGEANVEENVGGKQGLMSKIESEIMDNVSGSTLNAWSIAAIVIGGIVFVGLAFASVKFYRREQQLKQNKWRSKEIASSNANSIKSLRILYNKQNDDDYSFNPLAADNGYSGYAQNNTAGGSYYASAQRQHQRPYSDVPLHENNHTAYPNSDVREEEVSFSSVWPEAGALSVSSNAAPLFPPPASATSKTPSLPRQHVYAPPGKVGVAIDIQNGQPVVHKVKKGSPLEGLLQPMDIVVAIDDVDTTCMSAADVTHLMVKRMNYRRKVTFVRRN</sequence>
<evidence type="ECO:0008006" key="5">
    <source>
        <dbReference type="Google" id="ProtNLM"/>
    </source>
</evidence>